<feature type="transmembrane region" description="Helical" evidence="14">
    <location>
        <begin position="105"/>
        <end position="124"/>
    </location>
</feature>
<keyword evidence="6" id="KW-0598">Phosphotransferase system</keyword>
<evidence type="ECO:0000256" key="10">
    <source>
        <dbReference type="ARBA" id="ARBA00037387"/>
    </source>
</evidence>
<dbReference type="AlphaFoldDB" id="D0GPY9"/>
<evidence type="ECO:0000256" key="2">
    <source>
        <dbReference type="ARBA" id="ARBA00011738"/>
    </source>
</evidence>
<protein>
    <recommendedName>
        <fullName evidence="12">Ascorbate-specific PTS system EIIC component</fullName>
    </recommendedName>
    <alternativeName>
        <fullName evidence="13">Ascorbate-specific permease IIC component UlaA</fullName>
    </alternativeName>
</protein>
<accession>D0GPY9</accession>
<evidence type="ECO:0000256" key="9">
    <source>
        <dbReference type="ARBA" id="ARBA00023136"/>
    </source>
</evidence>
<comment type="subcellular location">
    <subcellularLocation>
        <location evidence="1">Cell membrane</location>
        <topology evidence="1">Multi-pass membrane protein</topology>
    </subcellularLocation>
</comment>
<keyword evidence="5" id="KW-0762">Sugar transport</keyword>
<feature type="transmembrane region" description="Helical" evidence="14">
    <location>
        <begin position="15"/>
        <end position="33"/>
    </location>
</feature>
<comment type="function">
    <text evidence="10">The phosphoenolpyruvate-dependent sugar phosphotransferase system (sugar PTS), a major carbohydrate active transport system, catalyzes the phosphorylation of incoming sugar substrates concomitantly with their translocation across the cell membrane. The enzyme II UlaABC PTS system is involved in ascorbate transport.</text>
</comment>
<evidence type="ECO:0000256" key="4">
    <source>
        <dbReference type="ARBA" id="ARBA00022475"/>
    </source>
</evidence>
<feature type="transmembrane region" description="Helical" evidence="14">
    <location>
        <begin position="238"/>
        <end position="257"/>
    </location>
</feature>
<dbReference type="InterPro" id="IPR051562">
    <property type="entry name" value="Ascorbate-PTS_EIIC"/>
</dbReference>
<dbReference type="PANTHER" id="PTHR33843">
    <property type="entry name" value="ASCORBATE-SPECIFIC PTS SYSTEM EIIC COMPONENT"/>
    <property type="match status" value="1"/>
</dbReference>
<reference evidence="15 16" key="1">
    <citation type="submission" date="2009-10" db="EMBL/GenBank/DDBJ databases">
        <authorList>
            <person name="Harkins D.M."/>
            <person name="Madupu R."/>
            <person name="Durkin A.S."/>
            <person name="Torralba M."/>
            <person name="Methe B."/>
            <person name="Sutton G.G."/>
            <person name="Strausberg R.L."/>
            <person name="Nelson K.E."/>
        </authorList>
    </citation>
    <scope>NUCLEOTIDE SEQUENCE [LARGE SCALE GENOMIC DNA]</scope>
    <source>
        <strain evidence="15 16">F0264</strain>
    </source>
</reference>
<dbReference type="Proteomes" id="UP000004226">
    <property type="component" value="Unassembled WGS sequence"/>
</dbReference>
<name>D0GPY9_9FUSO</name>
<keyword evidence="16" id="KW-1185">Reference proteome</keyword>
<feature type="transmembrane region" description="Helical" evidence="14">
    <location>
        <begin position="160"/>
        <end position="177"/>
    </location>
</feature>
<dbReference type="GO" id="GO:0009401">
    <property type="term" value="P:phosphoenolpyruvate-dependent sugar phosphotransferase system"/>
    <property type="evidence" value="ECO:0007669"/>
    <property type="project" value="UniProtKB-KW"/>
</dbReference>
<keyword evidence="3" id="KW-0813">Transport</keyword>
<dbReference type="EMBL" id="ADAD01000205">
    <property type="protein sequence ID" value="EEY33835.1"/>
    <property type="molecule type" value="Genomic_DNA"/>
</dbReference>
<sequence length="502" mass="54534">MNILLLIGTWFGKNILTKPEFFVGLLVFIGYLFMGKKIYEAVGGFIKATVGYMILNVGAGGLVTTFRPILVALKTKYNINAAVIDPYFGLQAAEAALKTIGQTTAAVMSALLVGFLLNILLVLLRKFTKIRTLFITGHIMQQQAQTATWMLFFLFPQFRNVWGVLLIGIFSGVYWAVGSNLSVEPTQRLTGNAGFAIGHQQMFAVWVADKLAPKLGNPKKKLDDLKLPKWLSMLHDDIIATGLIMIIFFGAIMLLLGPEFFTAKFGKCVVENGMQTCPVVNPNGVAAGAFDPKKLSFGTYVISTTLSFAVYLTILKTGVRMFVSELTLSFQGISNKLLPGSFPAVDCAATYGFGSPSAVLFGFLVGTIAQFISIAGLLIFKSPIFIITGFVPVFFDNATIAVFADKRGGARAAFILSALSGVLQVLCGAAAVMLFGLGEFGGWHGNIDQSTLWLAQGFIMKYLALPGYALVIILMLLIPQIQYIKAKNKEQYYEGTVDLVEE</sequence>
<keyword evidence="8 14" id="KW-1133">Transmembrane helix</keyword>
<evidence type="ECO:0000313" key="16">
    <source>
        <dbReference type="Proteomes" id="UP000004226"/>
    </source>
</evidence>
<dbReference type="Pfam" id="PF03611">
    <property type="entry name" value="EIIC-GAT"/>
    <property type="match status" value="1"/>
</dbReference>
<dbReference type="InterPro" id="IPR004703">
    <property type="entry name" value="PTS_sugar-sp_permease"/>
</dbReference>
<feature type="transmembrane region" description="Helical" evidence="14">
    <location>
        <begin position="458"/>
        <end position="478"/>
    </location>
</feature>
<evidence type="ECO:0000256" key="8">
    <source>
        <dbReference type="ARBA" id="ARBA00022989"/>
    </source>
</evidence>
<dbReference type="GO" id="GO:0005886">
    <property type="term" value="C:plasma membrane"/>
    <property type="evidence" value="ECO:0007669"/>
    <property type="project" value="UniProtKB-SubCell"/>
</dbReference>
<comment type="similarity">
    <text evidence="11">Belongs to the UlaA family.</text>
</comment>
<keyword evidence="7 14" id="KW-0812">Transmembrane</keyword>
<evidence type="ECO:0000256" key="5">
    <source>
        <dbReference type="ARBA" id="ARBA00022597"/>
    </source>
</evidence>
<evidence type="ECO:0000256" key="14">
    <source>
        <dbReference type="SAM" id="Phobius"/>
    </source>
</evidence>
<gene>
    <name evidence="15" type="primary">ulaA</name>
    <name evidence="15" type="ORF">HMPREF0554_0440</name>
</gene>
<comment type="subunit">
    <text evidence="2">Homodimer.</text>
</comment>
<evidence type="ECO:0000256" key="11">
    <source>
        <dbReference type="ARBA" id="ARBA00038218"/>
    </source>
</evidence>
<evidence type="ECO:0000256" key="6">
    <source>
        <dbReference type="ARBA" id="ARBA00022683"/>
    </source>
</evidence>
<feature type="transmembrane region" description="Helical" evidence="14">
    <location>
        <begin position="384"/>
        <end position="404"/>
    </location>
</feature>
<dbReference type="eggNOG" id="COG3037">
    <property type="taxonomic scope" value="Bacteria"/>
</dbReference>
<feature type="transmembrane region" description="Helical" evidence="14">
    <location>
        <begin position="358"/>
        <end position="378"/>
    </location>
</feature>
<proteinExistence type="inferred from homology"/>
<evidence type="ECO:0000256" key="7">
    <source>
        <dbReference type="ARBA" id="ARBA00022692"/>
    </source>
</evidence>
<evidence type="ECO:0000256" key="12">
    <source>
        <dbReference type="ARBA" id="ARBA00039702"/>
    </source>
</evidence>
<evidence type="ECO:0000256" key="13">
    <source>
        <dbReference type="ARBA" id="ARBA00042859"/>
    </source>
</evidence>
<evidence type="ECO:0000313" key="15">
    <source>
        <dbReference type="EMBL" id="EEY33835.1"/>
    </source>
</evidence>
<dbReference type="RefSeq" id="WP_006808529.1">
    <property type="nucleotide sequence ID" value="NZ_ADAD01000205.1"/>
</dbReference>
<keyword evidence="4" id="KW-1003">Cell membrane</keyword>
<feature type="transmembrane region" description="Helical" evidence="14">
    <location>
        <begin position="416"/>
        <end position="438"/>
    </location>
</feature>
<dbReference type="NCBIfam" id="NF006923">
    <property type="entry name" value="PRK09410.2-1"/>
    <property type="match status" value="1"/>
</dbReference>
<evidence type="ECO:0000256" key="1">
    <source>
        <dbReference type="ARBA" id="ARBA00004651"/>
    </source>
</evidence>
<dbReference type="PANTHER" id="PTHR33843:SF4">
    <property type="entry name" value="ASCORBATE-SPECIFIC PTS SYSTEM EIIC COMPONENT"/>
    <property type="match status" value="1"/>
</dbReference>
<evidence type="ECO:0000256" key="3">
    <source>
        <dbReference type="ARBA" id="ARBA00022448"/>
    </source>
</evidence>
<feature type="transmembrane region" description="Helical" evidence="14">
    <location>
        <begin position="45"/>
        <end position="66"/>
    </location>
</feature>
<comment type="caution">
    <text evidence="15">The sequence shown here is derived from an EMBL/GenBank/DDBJ whole genome shotgun (WGS) entry which is preliminary data.</text>
</comment>
<keyword evidence="9 14" id="KW-0472">Membrane</keyword>
<organism evidence="15 16">
    <name type="scientific">Pseudoleptotrichia goodfellowii F0264</name>
    <dbReference type="NCBI Taxonomy" id="596323"/>
    <lineage>
        <taxon>Bacteria</taxon>
        <taxon>Fusobacteriati</taxon>
        <taxon>Fusobacteriota</taxon>
        <taxon>Fusobacteriia</taxon>
        <taxon>Fusobacteriales</taxon>
        <taxon>Leptotrichiaceae</taxon>
        <taxon>Pseudoleptotrichia</taxon>
    </lineage>
</organism>